<evidence type="ECO:0000313" key="1">
    <source>
        <dbReference type="EMBL" id="JAI04032.1"/>
    </source>
</evidence>
<reference evidence="1" key="2">
    <citation type="journal article" date="2015" name="Fish Shellfish Immunol.">
        <title>Early steps in the European eel (Anguilla anguilla)-Vibrio vulnificus interaction in the gills: Role of the RtxA13 toxin.</title>
        <authorList>
            <person name="Callol A."/>
            <person name="Pajuelo D."/>
            <person name="Ebbesson L."/>
            <person name="Teles M."/>
            <person name="MacKenzie S."/>
            <person name="Amaro C."/>
        </authorList>
    </citation>
    <scope>NUCLEOTIDE SEQUENCE</scope>
</reference>
<accession>A0A0E9XNM5</accession>
<protein>
    <submittedName>
        <fullName evidence="1">Uncharacterized protein</fullName>
    </submittedName>
</protein>
<reference evidence="1" key="1">
    <citation type="submission" date="2014-11" db="EMBL/GenBank/DDBJ databases">
        <authorList>
            <person name="Amaro Gonzalez C."/>
        </authorList>
    </citation>
    <scope>NUCLEOTIDE SEQUENCE</scope>
</reference>
<sequence length="44" mass="4908">MWGLLNSVNSTFSSQSHLVSPNLCSCSALRNEGEFSSVFRWKNS</sequence>
<proteinExistence type="predicted"/>
<name>A0A0E9XNM5_ANGAN</name>
<dbReference type="EMBL" id="GBXM01004546">
    <property type="protein sequence ID" value="JAI04032.1"/>
    <property type="molecule type" value="Transcribed_RNA"/>
</dbReference>
<organism evidence="1">
    <name type="scientific">Anguilla anguilla</name>
    <name type="common">European freshwater eel</name>
    <name type="synonym">Muraena anguilla</name>
    <dbReference type="NCBI Taxonomy" id="7936"/>
    <lineage>
        <taxon>Eukaryota</taxon>
        <taxon>Metazoa</taxon>
        <taxon>Chordata</taxon>
        <taxon>Craniata</taxon>
        <taxon>Vertebrata</taxon>
        <taxon>Euteleostomi</taxon>
        <taxon>Actinopterygii</taxon>
        <taxon>Neopterygii</taxon>
        <taxon>Teleostei</taxon>
        <taxon>Anguilliformes</taxon>
        <taxon>Anguillidae</taxon>
        <taxon>Anguilla</taxon>
    </lineage>
</organism>
<dbReference type="AlphaFoldDB" id="A0A0E9XNM5"/>